<dbReference type="EC" id="6.3.4.3" evidence="5"/>
<protein>
    <submittedName>
        <fullName evidence="5">Formate--tetrahydrofolate ligase</fullName>
        <ecNumber evidence="5">6.3.4.3</ecNumber>
    </submittedName>
</protein>
<sequence>MTALATRVYGAEGITADAGVRAQIERLAAGARFIVMICGNIMTMPGLPARPGPRHPTLFLTPRLQ</sequence>
<dbReference type="InterPro" id="IPR027417">
    <property type="entry name" value="P-loop_NTPase"/>
</dbReference>
<evidence type="ECO:0000256" key="2">
    <source>
        <dbReference type="ARBA" id="ARBA00022598"/>
    </source>
</evidence>
<accession>A0ABY8C1K6</accession>
<keyword evidence="6" id="KW-1185">Reference proteome</keyword>
<dbReference type="Pfam" id="PF01268">
    <property type="entry name" value="FTHFS"/>
    <property type="match status" value="1"/>
</dbReference>
<evidence type="ECO:0000313" key="5">
    <source>
        <dbReference type="EMBL" id="WEG09135.1"/>
    </source>
</evidence>
<proteinExistence type="predicted"/>
<evidence type="ECO:0000256" key="1">
    <source>
        <dbReference type="ARBA" id="ARBA00022563"/>
    </source>
</evidence>
<keyword evidence="4" id="KW-0067">ATP-binding</keyword>
<name>A0ABY8C1K6_9MICO</name>
<dbReference type="GO" id="GO:0004329">
    <property type="term" value="F:formate-tetrahydrofolate ligase activity"/>
    <property type="evidence" value="ECO:0007669"/>
    <property type="project" value="UniProtKB-EC"/>
</dbReference>
<keyword evidence="3" id="KW-0547">Nucleotide-binding</keyword>
<dbReference type="SUPFAM" id="SSF52540">
    <property type="entry name" value="P-loop containing nucleoside triphosphate hydrolases"/>
    <property type="match status" value="1"/>
</dbReference>
<organism evidence="5 6">
    <name type="scientific">Microbacterium horticulturae</name>
    <dbReference type="NCBI Taxonomy" id="3028316"/>
    <lineage>
        <taxon>Bacteria</taxon>
        <taxon>Bacillati</taxon>
        <taxon>Actinomycetota</taxon>
        <taxon>Actinomycetes</taxon>
        <taxon>Micrococcales</taxon>
        <taxon>Microbacteriaceae</taxon>
        <taxon>Microbacterium</taxon>
    </lineage>
</organism>
<dbReference type="Proteomes" id="UP001214553">
    <property type="component" value="Chromosome"/>
</dbReference>
<evidence type="ECO:0000313" key="6">
    <source>
        <dbReference type="Proteomes" id="UP001214553"/>
    </source>
</evidence>
<evidence type="ECO:0000256" key="3">
    <source>
        <dbReference type="ARBA" id="ARBA00022741"/>
    </source>
</evidence>
<keyword evidence="1" id="KW-0554">One-carbon metabolism</keyword>
<reference evidence="5 6" key="1">
    <citation type="submission" date="2023-03" db="EMBL/GenBank/DDBJ databases">
        <title>Genome sequence of Microbacterium sp. KACC 23027.</title>
        <authorList>
            <person name="Kim S."/>
            <person name="Heo J."/>
            <person name="Kwon S.-W."/>
        </authorList>
    </citation>
    <scope>NUCLEOTIDE SEQUENCE [LARGE SCALE GENOMIC DNA]</scope>
    <source>
        <strain evidence="5 6">KACC 23027</strain>
    </source>
</reference>
<keyword evidence="2 5" id="KW-0436">Ligase</keyword>
<dbReference type="RefSeq" id="WP_275278459.1">
    <property type="nucleotide sequence ID" value="NZ_CP119108.1"/>
</dbReference>
<gene>
    <name evidence="5" type="ORF">PU630_00820</name>
</gene>
<dbReference type="InterPro" id="IPR000559">
    <property type="entry name" value="Formate_THF_ligase"/>
</dbReference>
<dbReference type="EMBL" id="CP119108">
    <property type="protein sequence ID" value="WEG09135.1"/>
    <property type="molecule type" value="Genomic_DNA"/>
</dbReference>
<evidence type="ECO:0000256" key="4">
    <source>
        <dbReference type="ARBA" id="ARBA00022840"/>
    </source>
</evidence>